<accession>F3C8B3</accession>
<evidence type="ECO:0000313" key="2">
    <source>
        <dbReference type="Proteomes" id="UP000005466"/>
    </source>
</evidence>
<dbReference type="EMBL" id="ADWY01000976">
    <property type="protein sequence ID" value="EGH15405.1"/>
    <property type="molecule type" value="Genomic_DNA"/>
</dbReference>
<gene>
    <name evidence="1" type="ORF">Pgy4_20416</name>
</gene>
<name>F3C8B3_PSESG</name>
<proteinExistence type="predicted"/>
<dbReference type="AlphaFoldDB" id="F3C8B3"/>
<feature type="non-terminal residue" evidence="1">
    <location>
        <position position="63"/>
    </location>
</feature>
<comment type="caution">
    <text evidence="1">The sequence shown here is derived from an EMBL/GenBank/DDBJ whole genome shotgun (WGS) entry which is preliminary data.</text>
</comment>
<organism evidence="1 2">
    <name type="scientific">Pseudomonas savastanoi pv. glycinea str. race 4</name>
    <dbReference type="NCBI Taxonomy" id="875330"/>
    <lineage>
        <taxon>Bacteria</taxon>
        <taxon>Pseudomonadati</taxon>
        <taxon>Pseudomonadota</taxon>
        <taxon>Gammaproteobacteria</taxon>
        <taxon>Pseudomonadales</taxon>
        <taxon>Pseudomonadaceae</taxon>
        <taxon>Pseudomonas</taxon>
    </lineage>
</organism>
<sequence>MVYGTTVPLERTVPICVFLYLEGYILFSGTLQVASYKAAALAGREEMAASRPLKGRLERSGKV</sequence>
<protein>
    <submittedName>
        <fullName evidence="1">Uncharacterized protein</fullName>
    </submittedName>
</protein>
<dbReference type="Proteomes" id="UP000005466">
    <property type="component" value="Unassembled WGS sequence"/>
</dbReference>
<reference evidence="1 2" key="1">
    <citation type="journal article" date="2011" name="PLoS Pathog.">
        <title>Dynamic evolution of pathogenicity revealed by sequencing and comparative genomics of 19 Pseudomonas syringae isolates.</title>
        <authorList>
            <person name="Baltrus D.A."/>
            <person name="Nishimura M.T."/>
            <person name="Romanchuk A."/>
            <person name="Chang J.H."/>
            <person name="Mukhtar M.S."/>
            <person name="Cherkis K."/>
            <person name="Roach J."/>
            <person name="Grant S.R."/>
            <person name="Jones C.D."/>
            <person name="Dangl J.L."/>
        </authorList>
    </citation>
    <scope>NUCLEOTIDE SEQUENCE [LARGE SCALE GENOMIC DNA]</scope>
    <source>
        <strain evidence="2">race 4</strain>
    </source>
</reference>
<evidence type="ECO:0000313" key="1">
    <source>
        <dbReference type="EMBL" id="EGH15405.1"/>
    </source>
</evidence>
<dbReference type="HOGENOM" id="CLU_2891268_0_0_6"/>